<reference evidence="2" key="1">
    <citation type="submission" date="2021-05" db="EMBL/GenBank/DDBJ databases">
        <authorList>
            <person name="Pietrasiak N."/>
            <person name="Ward R."/>
            <person name="Stajich J.E."/>
            <person name="Kurbessoian T."/>
        </authorList>
    </citation>
    <scope>NUCLEOTIDE SEQUENCE</scope>
    <source>
        <strain evidence="2">GSE-NOS-MK-12-04C</strain>
    </source>
</reference>
<organism evidence="2 3">
    <name type="scientific">Cyanomargarita calcarea GSE-NOS-MK-12-04C</name>
    <dbReference type="NCBI Taxonomy" id="2839659"/>
    <lineage>
        <taxon>Bacteria</taxon>
        <taxon>Bacillati</taxon>
        <taxon>Cyanobacteriota</taxon>
        <taxon>Cyanophyceae</taxon>
        <taxon>Nostocales</taxon>
        <taxon>Cyanomargaritaceae</taxon>
        <taxon>Cyanomargarita</taxon>
    </lineage>
</organism>
<reference evidence="2" key="2">
    <citation type="journal article" date="2022" name="Microbiol. Resour. Announc.">
        <title>Metagenome Sequencing to Explore Phylogenomics of Terrestrial Cyanobacteria.</title>
        <authorList>
            <person name="Ward R.D."/>
            <person name="Stajich J.E."/>
            <person name="Johansen J.R."/>
            <person name="Huntemann M."/>
            <person name="Clum A."/>
            <person name="Foster B."/>
            <person name="Foster B."/>
            <person name="Roux S."/>
            <person name="Palaniappan K."/>
            <person name="Varghese N."/>
            <person name="Mukherjee S."/>
            <person name="Reddy T.B.K."/>
            <person name="Daum C."/>
            <person name="Copeland A."/>
            <person name="Chen I.A."/>
            <person name="Ivanova N.N."/>
            <person name="Kyrpides N.C."/>
            <person name="Shapiro N."/>
            <person name="Eloe-Fadrosh E.A."/>
            <person name="Pietrasiak N."/>
        </authorList>
    </citation>
    <scope>NUCLEOTIDE SEQUENCE</scope>
    <source>
        <strain evidence="2">GSE-NOS-MK-12-04C</strain>
    </source>
</reference>
<evidence type="ECO:0000313" key="2">
    <source>
        <dbReference type="EMBL" id="MBW4671848.1"/>
    </source>
</evidence>
<name>A0A951UVT2_9CYAN</name>
<proteinExistence type="predicted"/>
<evidence type="ECO:0000259" key="1">
    <source>
        <dbReference type="Pfam" id="PF10592"/>
    </source>
</evidence>
<dbReference type="InterPro" id="IPR018891">
    <property type="entry name" value="AIPR_C"/>
</dbReference>
<accession>A0A951UVT2</accession>
<protein>
    <submittedName>
        <fullName evidence="2">AIPR family protein</fullName>
    </submittedName>
</protein>
<gene>
    <name evidence="2" type="ORF">KME60_31595</name>
</gene>
<dbReference type="Pfam" id="PF10592">
    <property type="entry name" value="AIPR"/>
    <property type="match status" value="1"/>
</dbReference>
<dbReference type="EMBL" id="JAHHGZ010000055">
    <property type="protein sequence ID" value="MBW4671848.1"/>
    <property type="molecule type" value="Genomic_DNA"/>
</dbReference>
<dbReference type="AlphaFoldDB" id="A0A951UVT2"/>
<sequence length="628" mass="71301">MSQSIDFEAFRNEWLEEIIQGNPSTVELGNRFSRKLIAHWLDVDESSDDIVYCDGAGDGGIDVAYLNRSQSIVDEGTEEGDTWYLVQSKYGKAFTGLATLLIEAQKIIDTLDGKRNNLSSLAQDLLERLLNFREQASERDKLVIVFATQEPLNEQEKRVLDDIRAFGANRLGEIFDVEAISIATIHQRQPIPKKHVIRINIPLNAPDAKGDKLLVGAVKLIELYKFMKEYRDQTSDLDQLYEKNVRRFLGTRRKVNKAIKDTLEQEPENFGLFNNGVTIVVNNFDKANRGFDLVEPYVVNGCQTTKTIWNVLKSKLESGGTGSNSKLKEWKEKLDKGVVLVKIVKVGSDGQDLLTLITRYTNSQNAVSEKDFIALTQDFQTWQEQIKDKYNLFLEIQRGGWDSQKGLQKQNPTNHQFKNWANAFDLLKVYGAGWLGKAGIAFGTSQAFLPKGSVFKEMNDQIGVDDLYAAYLLQKKANEKYEFGQKHRQTRRFTRFMFYMVVIELLKAVMIDAGIKQTNTNVTKSFLKLFNSEGIFNSEGNLACNELLETAVQVTDEYMTEGIEESVYKEPECKSGDVKGYIRGEKLGEKDYSPKLFELLAIHKRTMKRSTGGQHSPFSLVLEAIKLE</sequence>
<feature type="domain" description="Abortive phage infection protein C-terminal" evidence="1">
    <location>
        <begin position="241"/>
        <end position="558"/>
    </location>
</feature>
<comment type="caution">
    <text evidence="2">The sequence shown here is derived from an EMBL/GenBank/DDBJ whole genome shotgun (WGS) entry which is preliminary data.</text>
</comment>
<dbReference type="Proteomes" id="UP000729701">
    <property type="component" value="Unassembled WGS sequence"/>
</dbReference>
<evidence type="ECO:0000313" key="3">
    <source>
        <dbReference type="Proteomes" id="UP000729701"/>
    </source>
</evidence>